<feature type="transmembrane region" description="Helical" evidence="1">
    <location>
        <begin position="6"/>
        <end position="25"/>
    </location>
</feature>
<evidence type="ECO:0008006" key="4">
    <source>
        <dbReference type="Google" id="ProtNLM"/>
    </source>
</evidence>
<gene>
    <name evidence="2" type="ordered locus">Solca_2014</name>
</gene>
<dbReference type="HOGENOM" id="CLU_1873097_0_0_10"/>
<keyword evidence="1" id="KW-0472">Membrane</keyword>
<reference evidence="2" key="1">
    <citation type="submission" date="2012-02" db="EMBL/GenBank/DDBJ databases">
        <title>The complete genome of Solitalea canadensis DSM 3403.</title>
        <authorList>
            <consortium name="US DOE Joint Genome Institute (JGI-PGF)"/>
            <person name="Lucas S."/>
            <person name="Copeland A."/>
            <person name="Lapidus A."/>
            <person name="Glavina del Rio T."/>
            <person name="Dalin E."/>
            <person name="Tice H."/>
            <person name="Bruce D."/>
            <person name="Goodwin L."/>
            <person name="Pitluck S."/>
            <person name="Peters L."/>
            <person name="Ovchinnikova G."/>
            <person name="Lu M."/>
            <person name="Kyrpides N."/>
            <person name="Mavromatis K."/>
            <person name="Ivanova N."/>
            <person name="Brettin T."/>
            <person name="Detter J.C."/>
            <person name="Han C."/>
            <person name="Larimer F."/>
            <person name="Land M."/>
            <person name="Hauser L."/>
            <person name="Markowitz V."/>
            <person name="Cheng J.-F."/>
            <person name="Hugenholtz P."/>
            <person name="Woyke T."/>
            <person name="Wu D."/>
            <person name="Spring S."/>
            <person name="Schroeder M."/>
            <person name="Kopitz M."/>
            <person name="Brambilla E."/>
            <person name="Klenk H.-P."/>
            <person name="Eisen J.A."/>
        </authorList>
    </citation>
    <scope>NUCLEOTIDE SEQUENCE</scope>
    <source>
        <strain evidence="2">DSM 3403</strain>
    </source>
</reference>
<proteinExistence type="predicted"/>
<accession>H8KW48</accession>
<keyword evidence="1" id="KW-1133">Transmembrane helix</keyword>
<sequence>MTELYPYVSFFIGTTLLLYTLFYQFKSDELIKTGISVEGIIFTVEEINSFNTHKTYYQDITVRFLTIDNEWITAKYNPDLQLSYSGQYFIGEKISIKYNQENPQEFIILSKQSNKLSKIGLATIGVILMSYGIYLYLYS</sequence>
<name>H8KW48_SOLCM</name>
<dbReference type="Proteomes" id="UP000007590">
    <property type="component" value="Chromosome"/>
</dbReference>
<feature type="transmembrane region" description="Helical" evidence="1">
    <location>
        <begin position="119"/>
        <end position="137"/>
    </location>
</feature>
<dbReference type="RefSeq" id="WP_014680296.1">
    <property type="nucleotide sequence ID" value="NC_017770.1"/>
</dbReference>
<keyword evidence="1" id="KW-0812">Transmembrane</keyword>
<dbReference type="AlphaFoldDB" id="H8KW48"/>
<dbReference type="OrthoDB" id="681001at2"/>
<organism evidence="2 3">
    <name type="scientific">Solitalea canadensis (strain ATCC 29591 / DSM 3403 / JCM 21819 / LMG 8368 / NBRC 15130 / NCIMB 12057 / USAM 9D)</name>
    <name type="common">Flexibacter canadensis</name>
    <dbReference type="NCBI Taxonomy" id="929556"/>
    <lineage>
        <taxon>Bacteria</taxon>
        <taxon>Pseudomonadati</taxon>
        <taxon>Bacteroidota</taxon>
        <taxon>Sphingobacteriia</taxon>
        <taxon>Sphingobacteriales</taxon>
        <taxon>Sphingobacteriaceae</taxon>
        <taxon>Solitalea</taxon>
    </lineage>
</organism>
<evidence type="ECO:0000313" key="3">
    <source>
        <dbReference type="Proteomes" id="UP000007590"/>
    </source>
</evidence>
<evidence type="ECO:0000313" key="2">
    <source>
        <dbReference type="EMBL" id="AFD07069.1"/>
    </source>
</evidence>
<keyword evidence="3" id="KW-1185">Reference proteome</keyword>
<dbReference type="EMBL" id="CP003349">
    <property type="protein sequence ID" value="AFD07069.1"/>
    <property type="molecule type" value="Genomic_DNA"/>
</dbReference>
<dbReference type="KEGG" id="scn:Solca_2014"/>
<protein>
    <recommendedName>
        <fullName evidence="4">DUF3592 domain-containing protein</fullName>
    </recommendedName>
</protein>
<evidence type="ECO:0000256" key="1">
    <source>
        <dbReference type="SAM" id="Phobius"/>
    </source>
</evidence>